<comment type="pathway">
    <text evidence="5">Amine and polyamine biosynthesis; spermidine biosynthesis; spermidine from putrescine: step 1/1.</text>
</comment>
<feature type="binding site" evidence="5">
    <location>
        <position position="115"/>
    </location>
    <ligand>
        <name>spermidine</name>
        <dbReference type="ChEBI" id="CHEBI:57834"/>
    </ligand>
</feature>
<dbReference type="EC" id="2.5.1.16" evidence="5"/>
<comment type="caution">
    <text evidence="8">The sequence shown here is derived from an EMBL/GenBank/DDBJ whole genome shotgun (WGS) entry which is preliminary data.</text>
</comment>
<dbReference type="Pfam" id="PF01564">
    <property type="entry name" value="Spermine_synth"/>
    <property type="match status" value="1"/>
</dbReference>
<dbReference type="Gene3D" id="3.40.50.150">
    <property type="entry name" value="Vaccinia Virus protein VP39"/>
    <property type="match status" value="1"/>
</dbReference>
<dbReference type="Proteomes" id="UP000253934">
    <property type="component" value="Unassembled WGS sequence"/>
</dbReference>
<dbReference type="PANTHER" id="PTHR11558">
    <property type="entry name" value="SPERMIDINE/SPERMINE SYNTHASE"/>
    <property type="match status" value="1"/>
</dbReference>
<evidence type="ECO:0000256" key="6">
    <source>
        <dbReference type="PROSITE-ProRule" id="PRU00354"/>
    </source>
</evidence>
<dbReference type="GO" id="GO:0008295">
    <property type="term" value="P:spermidine biosynthetic process"/>
    <property type="evidence" value="ECO:0007669"/>
    <property type="project" value="UniProtKB-UniRule"/>
</dbReference>
<dbReference type="InterPro" id="IPR029063">
    <property type="entry name" value="SAM-dependent_MTases_sf"/>
</dbReference>
<evidence type="ECO:0000256" key="4">
    <source>
        <dbReference type="ARBA" id="ARBA00023115"/>
    </source>
</evidence>
<accession>A0A369KUB2</accession>
<dbReference type="InterPro" id="IPR035246">
    <property type="entry name" value="Spermidine_synt_N"/>
</dbReference>
<dbReference type="UniPathway" id="UPA00248">
    <property type="reaction ID" value="UER00314"/>
</dbReference>
<dbReference type="EMBL" id="QOVW01000091">
    <property type="protein sequence ID" value="RDB35304.1"/>
    <property type="molecule type" value="Genomic_DNA"/>
</dbReference>
<proteinExistence type="inferred from homology"/>
<gene>
    <name evidence="5" type="primary">speE</name>
    <name evidence="8" type="ORF">DCC88_10930</name>
</gene>
<comment type="similarity">
    <text evidence="1 5">Belongs to the spermidine/spermine synthase family.</text>
</comment>
<dbReference type="InterPro" id="IPR030374">
    <property type="entry name" value="PABS"/>
</dbReference>
<evidence type="ECO:0000256" key="5">
    <source>
        <dbReference type="HAMAP-Rule" id="MF_00198"/>
    </source>
</evidence>
<keyword evidence="4 5" id="KW-0620">Polyamine biosynthesis</keyword>
<feature type="domain" description="PABS" evidence="7">
    <location>
        <begin position="31"/>
        <end position="184"/>
    </location>
</feature>
<feature type="binding site" evidence="5">
    <location>
        <position position="60"/>
    </location>
    <ligand>
        <name>S-methyl-5'-thioadenosine</name>
        <dbReference type="ChEBI" id="CHEBI:17509"/>
    </ligand>
</feature>
<comment type="subunit">
    <text evidence="5">Homodimer or homotetramer.</text>
</comment>
<evidence type="ECO:0000259" key="7">
    <source>
        <dbReference type="PROSITE" id="PS51006"/>
    </source>
</evidence>
<protein>
    <recommendedName>
        <fullName evidence="5">Polyamine aminopropyltransferase</fullName>
    </recommendedName>
    <alternativeName>
        <fullName evidence="5">Putrescine aminopropyltransferase</fullName>
        <shortName evidence="5">PAPT</shortName>
    </alternativeName>
    <alternativeName>
        <fullName evidence="5">Spermidine synthase</fullName>
        <shortName evidence="5">SPDS</shortName>
        <shortName evidence="5">SPDSY</shortName>
        <ecNumber evidence="5">2.5.1.16</ecNumber>
    </alternativeName>
</protein>
<comment type="caution">
    <text evidence="5">Lacks the conserved Asp active site.</text>
</comment>
<feature type="binding site" evidence="5">
    <location>
        <position position="135"/>
    </location>
    <ligand>
        <name>S-methyl-5'-thioadenosine</name>
        <dbReference type="ChEBI" id="CHEBI:17509"/>
    </ligand>
</feature>
<dbReference type="PANTHER" id="PTHR11558:SF11">
    <property type="entry name" value="SPERMIDINE SYNTHASE"/>
    <property type="match status" value="1"/>
</dbReference>
<name>A0A369KUB2_9BACT</name>
<dbReference type="SUPFAM" id="SSF53335">
    <property type="entry name" value="S-adenosyl-L-methionine-dependent methyltransferases"/>
    <property type="match status" value="1"/>
</dbReference>
<evidence type="ECO:0000256" key="3">
    <source>
        <dbReference type="ARBA" id="ARBA00023066"/>
    </source>
</evidence>
<organism evidence="8 9">
    <name type="scientific">Spirobacillus cienkowskii</name>
    <dbReference type="NCBI Taxonomy" id="495820"/>
    <lineage>
        <taxon>Bacteria</taxon>
        <taxon>Pseudomonadati</taxon>
        <taxon>Bdellovibrionota</taxon>
        <taxon>Oligoflexia</taxon>
        <taxon>Silvanigrellales</taxon>
        <taxon>Spirobacillus</taxon>
    </lineage>
</organism>
<keyword evidence="2 5" id="KW-0808">Transferase</keyword>
<dbReference type="AlphaFoldDB" id="A0A369KUB2"/>
<keyword evidence="3 5" id="KW-0745">Spermidine biosynthesis</keyword>
<dbReference type="GO" id="GO:0004766">
    <property type="term" value="F:spermidine synthase activity"/>
    <property type="evidence" value="ECO:0007669"/>
    <property type="project" value="UniProtKB-UniRule"/>
</dbReference>
<dbReference type="InterPro" id="IPR037163">
    <property type="entry name" value="Spermidine_synt_N_sf"/>
</dbReference>
<dbReference type="PROSITE" id="PS51006">
    <property type="entry name" value="PABS_2"/>
    <property type="match status" value="1"/>
</dbReference>
<evidence type="ECO:0000256" key="2">
    <source>
        <dbReference type="ARBA" id="ARBA00022679"/>
    </source>
</evidence>
<comment type="function">
    <text evidence="5">Catalyzes the irreversible transfer of a propylamine group from the amino donor S-adenosylmethioninamine (decarboxy-AdoMet) to putrescine (1,4-diaminobutane) to yield spermidine.</text>
</comment>
<comment type="catalytic activity">
    <reaction evidence="5">
        <text>S-adenosyl 3-(methylsulfanyl)propylamine + putrescine = S-methyl-5'-thioadenosine + spermidine + H(+)</text>
        <dbReference type="Rhea" id="RHEA:12721"/>
        <dbReference type="ChEBI" id="CHEBI:15378"/>
        <dbReference type="ChEBI" id="CHEBI:17509"/>
        <dbReference type="ChEBI" id="CHEBI:57443"/>
        <dbReference type="ChEBI" id="CHEBI:57834"/>
        <dbReference type="ChEBI" id="CHEBI:326268"/>
        <dbReference type="EC" id="2.5.1.16"/>
    </reaction>
</comment>
<dbReference type="InterPro" id="IPR001045">
    <property type="entry name" value="Spermi_synthase"/>
</dbReference>
<comment type="caution">
    <text evidence="5 6">Lacks conserved residue(s) required for the propagation of feature annotation.</text>
</comment>
<evidence type="ECO:0000313" key="8">
    <source>
        <dbReference type="EMBL" id="RDB35304.1"/>
    </source>
</evidence>
<dbReference type="Pfam" id="PF17284">
    <property type="entry name" value="Spermine_synt_N"/>
    <property type="match status" value="1"/>
</dbReference>
<evidence type="ECO:0000313" key="9">
    <source>
        <dbReference type="Proteomes" id="UP000253934"/>
    </source>
</evidence>
<reference evidence="8" key="1">
    <citation type="submission" date="2018-04" db="EMBL/GenBank/DDBJ databases">
        <title>Draft genome sequence of the Candidatus Spirobacillus cienkowskii, a pathogen of freshwater Daphnia species, reconstructed from hemolymph metagenomic reads.</title>
        <authorList>
            <person name="Bresciani L."/>
            <person name="Lemos L.N."/>
            <person name="Wale N."/>
            <person name="Lin J.Y."/>
            <person name="Fernandes G.R."/>
            <person name="Duffy M.A."/>
            <person name="Rodrigues J.M."/>
        </authorList>
    </citation>
    <scope>NUCLEOTIDE SEQUENCE [LARGE SCALE GENOMIC DNA]</scope>
    <source>
        <strain evidence="8">Binning01</strain>
    </source>
</reference>
<sequence length="323" mass="37643">MNSEIFSDLIIKKISISLRGVQMSDQGTKSNYWISDKISSGEEYQFLVAKVLYEQKNELQNIAVMELNNNNKVLIFNGKIQSSKFDEFIVNESLVHIPFIHHGLPKKILIIGIGDLGAVREALKWNVAEQIVVVEEDKSLLDINIKFFNSFNRDFTKNKRVNFKFSSCHDFFKINEDLFDVVIINNIFSKGLKIFPFLKRSWKILDKNGYLVFKDDVSILSNPEYYTNLLNLFNYKFSSIKIYQAWMLSLCKTYNYIMLSKDSIIKNKENSEVEKILNLNLDNCLNFISAKSYAYLMNPGKYVQDIQNKFNNINFVKTNKLDL</sequence>
<dbReference type="Gene3D" id="2.30.140.10">
    <property type="entry name" value="Spermidine synthase, tetramerisation domain"/>
    <property type="match status" value="1"/>
</dbReference>
<keyword evidence="9" id="KW-1185">Reference proteome</keyword>
<dbReference type="HAMAP" id="MF_00198">
    <property type="entry name" value="Spermidine_synth"/>
    <property type="match status" value="1"/>
</dbReference>
<evidence type="ECO:0000256" key="1">
    <source>
        <dbReference type="ARBA" id="ARBA00007867"/>
    </source>
</evidence>